<dbReference type="EMBL" id="JARKIE010000024">
    <property type="protein sequence ID" value="KAJ7698906.1"/>
    <property type="molecule type" value="Genomic_DNA"/>
</dbReference>
<accession>A0AAD7DTX6</accession>
<sequence length="211" mass="22299">MGHPALVDPFGIIGQNQVLFPVVANGQVPYQTDTLKADRLLRQPGPQTDVAKAMPLPLQPPRGTMQALRSTGVGGVMTARMRTGVLALLAVIALWAAQMDRMGYTTPVEAPAVGSGGAAFSALGVGALAAHVCGMMDDGGPLKMIGTPEGAEVADSAREPPFWLDLILPQIPLICMRSCIKHQQFTVLAHRPWVVGRGAHELTQSERVHTG</sequence>
<proteinExistence type="predicted"/>
<evidence type="ECO:0000313" key="1">
    <source>
        <dbReference type="EMBL" id="KAJ7698906.1"/>
    </source>
</evidence>
<reference evidence="1" key="1">
    <citation type="submission" date="2023-03" db="EMBL/GenBank/DDBJ databases">
        <title>Massive genome expansion in bonnet fungi (Mycena s.s.) driven by repeated elements and novel gene families across ecological guilds.</title>
        <authorList>
            <consortium name="Lawrence Berkeley National Laboratory"/>
            <person name="Harder C.B."/>
            <person name="Miyauchi S."/>
            <person name="Viragh M."/>
            <person name="Kuo A."/>
            <person name="Thoen E."/>
            <person name="Andreopoulos B."/>
            <person name="Lu D."/>
            <person name="Skrede I."/>
            <person name="Drula E."/>
            <person name="Henrissat B."/>
            <person name="Morin E."/>
            <person name="Kohler A."/>
            <person name="Barry K."/>
            <person name="LaButti K."/>
            <person name="Morin E."/>
            <person name="Salamov A."/>
            <person name="Lipzen A."/>
            <person name="Mereny Z."/>
            <person name="Hegedus B."/>
            <person name="Baldrian P."/>
            <person name="Stursova M."/>
            <person name="Weitz H."/>
            <person name="Taylor A."/>
            <person name="Grigoriev I.V."/>
            <person name="Nagy L.G."/>
            <person name="Martin F."/>
            <person name="Kauserud H."/>
        </authorList>
    </citation>
    <scope>NUCLEOTIDE SEQUENCE</scope>
    <source>
        <strain evidence="1">CBHHK067</strain>
    </source>
</reference>
<keyword evidence="2" id="KW-1185">Reference proteome</keyword>
<dbReference type="AlphaFoldDB" id="A0AAD7DTX6"/>
<name>A0AAD7DTX6_MYCRO</name>
<organism evidence="1 2">
    <name type="scientific">Mycena rosella</name>
    <name type="common">Pink bonnet</name>
    <name type="synonym">Agaricus rosellus</name>
    <dbReference type="NCBI Taxonomy" id="1033263"/>
    <lineage>
        <taxon>Eukaryota</taxon>
        <taxon>Fungi</taxon>
        <taxon>Dikarya</taxon>
        <taxon>Basidiomycota</taxon>
        <taxon>Agaricomycotina</taxon>
        <taxon>Agaricomycetes</taxon>
        <taxon>Agaricomycetidae</taxon>
        <taxon>Agaricales</taxon>
        <taxon>Marasmiineae</taxon>
        <taxon>Mycenaceae</taxon>
        <taxon>Mycena</taxon>
    </lineage>
</organism>
<comment type="caution">
    <text evidence="1">The sequence shown here is derived from an EMBL/GenBank/DDBJ whole genome shotgun (WGS) entry which is preliminary data.</text>
</comment>
<gene>
    <name evidence="1" type="ORF">B0H17DRAFT_1129461</name>
</gene>
<dbReference type="Proteomes" id="UP001221757">
    <property type="component" value="Unassembled WGS sequence"/>
</dbReference>
<protein>
    <submittedName>
        <fullName evidence="1">Uncharacterized protein</fullName>
    </submittedName>
</protein>
<evidence type="ECO:0000313" key="2">
    <source>
        <dbReference type="Proteomes" id="UP001221757"/>
    </source>
</evidence>